<protein>
    <submittedName>
        <fullName evidence="3">ABC1 domain-containing protein</fullName>
    </submittedName>
</protein>
<evidence type="ECO:0000313" key="3">
    <source>
        <dbReference type="EMBL" id="TQV98681.1"/>
    </source>
</evidence>
<dbReference type="OrthoDB" id="2588098at2759"/>
<feature type="compositionally biased region" description="Basic and acidic residues" evidence="1">
    <location>
        <begin position="278"/>
        <end position="289"/>
    </location>
</feature>
<feature type="region of interest" description="Disordered" evidence="1">
    <location>
        <begin position="212"/>
        <end position="243"/>
    </location>
</feature>
<evidence type="ECO:0000259" key="2">
    <source>
        <dbReference type="Pfam" id="PF13298"/>
    </source>
</evidence>
<organism evidence="3 4">
    <name type="scientific">Cordyceps javanica</name>
    <dbReference type="NCBI Taxonomy" id="43265"/>
    <lineage>
        <taxon>Eukaryota</taxon>
        <taxon>Fungi</taxon>
        <taxon>Dikarya</taxon>
        <taxon>Ascomycota</taxon>
        <taxon>Pezizomycotina</taxon>
        <taxon>Sordariomycetes</taxon>
        <taxon>Hypocreomycetidae</taxon>
        <taxon>Hypocreales</taxon>
        <taxon>Cordycipitaceae</taxon>
        <taxon>Cordyceps</taxon>
    </lineage>
</organism>
<feature type="region of interest" description="Disordered" evidence="1">
    <location>
        <begin position="30"/>
        <end position="70"/>
    </location>
</feature>
<comment type="caution">
    <text evidence="3">The sequence shown here is derived from an EMBL/GenBank/DDBJ whole genome shotgun (WGS) entry which is preliminary data.</text>
</comment>
<dbReference type="InterPro" id="IPR014144">
    <property type="entry name" value="LigD_PE_domain"/>
</dbReference>
<name>A0A545W7B9_9HYPO</name>
<dbReference type="PANTHER" id="PTHR39465">
    <property type="entry name" value="DNA LIGASE D, 3'-PHOSPHOESTERASE DOMAIN"/>
    <property type="match status" value="1"/>
</dbReference>
<evidence type="ECO:0000313" key="4">
    <source>
        <dbReference type="Proteomes" id="UP000315783"/>
    </source>
</evidence>
<feature type="domain" description="DNA ligase D 3'-phosphoesterase" evidence="2">
    <location>
        <begin position="131"/>
        <end position="269"/>
    </location>
</feature>
<dbReference type="Pfam" id="PF13298">
    <property type="entry name" value="LigD_N"/>
    <property type="match status" value="1"/>
</dbReference>
<feature type="region of interest" description="Disordered" evidence="1">
    <location>
        <begin position="278"/>
        <end position="321"/>
    </location>
</feature>
<evidence type="ECO:0000256" key="1">
    <source>
        <dbReference type="SAM" id="MobiDB-lite"/>
    </source>
</evidence>
<gene>
    <name evidence="3" type="ORF">IF1G_02761</name>
</gene>
<sequence length="466" mass="51242">MDTSIPRKQPASPHLIANPFIKKKNLQWTLHAPDSCPQDPPPGEAADSGGVPSPPNPDPSSSAPEPRPTAAAVESGAAVVHDHLNHFSEHLAQFVTGNTADVCQPRLSIDEYAALYSANAASELGAHFVIHQHDHPVAGTHYDLRLQINETSSVSWAIMYGLPGDPNSVRLNRNATETRIHSLWNHLIETASRDTGSLMIWDTGTYSVLPRRSKYAPTLDPESGSSDDDETASSSSPPPTQQSLLHAAFQTRKIKLRLHGTKLPDPYVIYMRLTKTEDAVGRAKAERTKKPLRRRRRGAKLTETIEQETSASETDEQQDSDADIVPATRSQLPQQDAAAMSAMETELRELEDAEVRRTNAYKGATNSIGSVHQRKWYLSLERDLSGFQPVKTEGNRTIWQPKNGEAASETTMHDKSNSAPRLTYPFHVLGRDSERSVVTGRLGADVLRDEGVAGFVPRMGWRPVAN</sequence>
<keyword evidence="4" id="KW-1185">Reference proteome</keyword>
<proteinExistence type="predicted"/>
<reference evidence="3 4" key="1">
    <citation type="journal article" date="2019" name="Appl. Microbiol. Biotechnol.">
        <title>Genome sequence of Isaria javanica and comparative genome analysis insights into family S53 peptidase evolution in fungal entomopathogens.</title>
        <authorList>
            <person name="Lin R."/>
            <person name="Zhang X."/>
            <person name="Xin B."/>
            <person name="Zou M."/>
            <person name="Gao Y."/>
            <person name="Qin F."/>
            <person name="Hu Q."/>
            <person name="Xie B."/>
            <person name="Cheng X."/>
        </authorList>
    </citation>
    <scope>NUCLEOTIDE SEQUENCE [LARGE SCALE GENOMIC DNA]</scope>
    <source>
        <strain evidence="3 4">IJ1G</strain>
    </source>
</reference>
<dbReference type="Proteomes" id="UP000315783">
    <property type="component" value="Unassembled WGS sequence"/>
</dbReference>
<dbReference type="AlphaFoldDB" id="A0A545W7B9"/>
<accession>A0A545W7B9</accession>
<feature type="compositionally biased region" description="Basic residues" evidence="1">
    <location>
        <begin position="290"/>
        <end position="299"/>
    </location>
</feature>
<dbReference type="EMBL" id="SPUK01000003">
    <property type="protein sequence ID" value="TQV98681.1"/>
    <property type="molecule type" value="Genomic_DNA"/>
</dbReference>
<dbReference type="PANTHER" id="PTHR39465:SF1">
    <property type="entry name" value="DNA LIGASE D 3'-PHOSPHOESTERASE DOMAIN-CONTAINING PROTEIN"/>
    <property type="match status" value="1"/>
</dbReference>